<feature type="coiled-coil region" evidence="1">
    <location>
        <begin position="187"/>
        <end position="253"/>
    </location>
</feature>
<feature type="transmembrane region" description="Helical" evidence="3">
    <location>
        <begin position="50"/>
        <end position="70"/>
    </location>
</feature>
<feature type="compositionally biased region" description="Low complexity" evidence="2">
    <location>
        <begin position="30"/>
        <end position="40"/>
    </location>
</feature>
<gene>
    <name evidence="5" type="ORF">SAMN05421773_112128</name>
</gene>
<feature type="region of interest" description="Disordered" evidence="2">
    <location>
        <begin position="70"/>
        <end position="89"/>
    </location>
</feature>
<dbReference type="InterPro" id="IPR016047">
    <property type="entry name" value="M23ase_b-sheet_dom"/>
</dbReference>
<evidence type="ECO:0000313" key="6">
    <source>
        <dbReference type="Proteomes" id="UP000199207"/>
    </source>
</evidence>
<keyword evidence="3" id="KW-0472">Membrane</keyword>
<dbReference type="CDD" id="cd12797">
    <property type="entry name" value="M23_peptidase"/>
    <property type="match status" value="1"/>
</dbReference>
<sequence length="419" mass="43659">MRRIRPVPRHSPTDVPDVPEVPGVPGVPGLGEDLPAAAGRRPRPAAAGRVLPSALALGCCAVLLLAGPAAGGGREPEGHRAESQTPEAMAEEVERLREEAAEASEQHEMLRRLGVQQERALSRMRSGLAEERERVELLRSMIGRQAASQYRTGGGSGTGELARLLLADTPEELLARAQLVGRGELSVRNLLAEAERAEAALARDEETAGALGDSLALLAGEQSRMLTSVTEKLARAEERLAELERARQRAAGGAGAGAGAGGLCAVSLRDTAGLAAPAVAAEWTAPVEAADSVLSAGYGQSGEHWADRHTGQDFAVDSGTPVLAVGSGTVVAAECGDGFGHQIVIRHDNGYFSQYAHLSVLEVAPGTRVGTGRRIGLSGDTGNSSGPHLHFEIRLTPYLGSGIDPVPWLRDHGVDLPGR</sequence>
<dbReference type="Proteomes" id="UP000199207">
    <property type="component" value="Unassembled WGS sequence"/>
</dbReference>
<evidence type="ECO:0000259" key="4">
    <source>
        <dbReference type="Pfam" id="PF01551"/>
    </source>
</evidence>
<feature type="domain" description="M23ase beta-sheet core" evidence="4">
    <location>
        <begin position="308"/>
        <end position="395"/>
    </location>
</feature>
<dbReference type="AlphaFoldDB" id="A0A1I1R1P2"/>
<proteinExistence type="predicted"/>
<evidence type="ECO:0000256" key="3">
    <source>
        <dbReference type="SAM" id="Phobius"/>
    </source>
</evidence>
<dbReference type="Gene3D" id="2.70.70.10">
    <property type="entry name" value="Glucose Permease (Domain IIA)"/>
    <property type="match status" value="1"/>
</dbReference>
<evidence type="ECO:0000256" key="1">
    <source>
        <dbReference type="SAM" id="Coils"/>
    </source>
</evidence>
<keyword evidence="1" id="KW-0175">Coiled coil</keyword>
<dbReference type="Pfam" id="PF01551">
    <property type="entry name" value="Peptidase_M23"/>
    <property type="match status" value="1"/>
</dbReference>
<dbReference type="FunFam" id="2.70.70.10:FF:000013">
    <property type="entry name" value="Peptidase family M23"/>
    <property type="match status" value="1"/>
</dbReference>
<keyword evidence="3" id="KW-0812">Transmembrane</keyword>
<dbReference type="RefSeq" id="WP_139238393.1">
    <property type="nucleotide sequence ID" value="NZ_FOLM01000012.1"/>
</dbReference>
<dbReference type="SUPFAM" id="SSF51261">
    <property type="entry name" value="Duplicated hybrid motif"/>
    <property type="match status" value="1"/>
</dbReference>
<evidence type="ECO:0000256" key="2">
    <source>
        <dbReference type="SAM" id="MobiDB-lite"/>
    </source>
</evidence>
<keyword evidence="3" id="KW-1133">Transmembrane helix</keyword>
<reference evidence="5 6" key="1">
    <citation type="submission" date="2016-10" db="EMBL/GenBank/DDBJ databases">
        <authorList>
            <person name="de Groot N.N."/>
        </authorList>
    </citation>
    <scope>NUCLEOTIDE SEQUENCE [LARGE SCALE GENOMIC DNA]</scope>
    <source>
        <strain evidence="5 6">CGMCC 4.5739</strain>
    </source>
</reference>
<accession>A0A1I1R1P2</accession>
<dbReference type="EMBL" id="FOLM01000012">
    <property type="protein sequence ID" value="SFD28152.1"/>
    <property type="molecule type" value="Genomic_DNA"/>
</dbReference>
<dbReference type="GO" id="GO:0004222">
    <property type="term" value="F:metalloendopeptidase activity"/>
    <property type="evidence" value="ECO:0007669"/>
    <property type="project" value="TreeGrafter"/>
</dbReference>
<feature type="compositionally biased region" description="Low complexity" evidence="2">
    <location>
        <begin position="15"/>
        <end position="24"/>
    </location>
</feature>
<dbReference type="PANTHER" id="PTHR21666">
    <property type="entry name" value="PEPTIDASE-RELATED"/>
    <property type="match status" value="1"/>
</dbReference>
<dbReference type="InterPro" id="IPR050570">
    <property type="entry name" value="Cell_wall_metabolism_enzyme"/>
</dbReference>
<protein>
    <submittedName>
        <fullName evidence="5">Peptidase family M23</fullName>
    </submittedName>
</protein>
<dbReference type="PANTHER" id="PTHR21666:SF270">
    <property type="entry name" value="MUREIN HYDROLASE ACTIVATOR ENVC"/>
    <property type="match status" value="1"/>
</dbReference>
<evidence type="ECO:0000313" key="5">
    <source>
        <dbReference type="EMBL" id="SFD28152.1"/>
    </source>
</evidence>
<dbReference type="InterPro" id="IPR011055">
    <property type="entry name" value="Dup_hybrid_motif"/>
</dbReference>
<dbReference type="STRING" id="910347.SAMN05421773_112128"/>
<dbReference type="OrthoDB" id="5244067at2"/>
<organism evidence="5 6">
    <name type="scientific">Streptomyces aidingensis</name>
    <dbReference type="NCBI Taxonomy" id="910347"/>
    <lineage>
        <taxon>Bacteria</taxon>
        <taxon>Bacillati</taxon>
        <taxon>Actinomycetota</taxon>
        <taxon>Actinomycetes</taxon>
        <taxon>Kitasatosporales</taxon>
        <taxon>Streptomycetaceae</taxon>
        <taxon>Streptomyces</taxon>
    </lineage>
</organism>
<feature type="region of interest" description="Disordered" evidence="2">
    <location>
        <begin position="1"/>
        <end position="40"/>
    </location>
</feature>
<keyword evidence="6" id="KW-1185">Reference proteome</keyword>
<name>A0A1I1R1P2_9ACTN</name>